<dbReference type="PANTHER" id="PTHR37512">
    <property type="entry name" value="TRIFUNCTIONAL NAD BIOSYNTHESIS/REGULATOR PROTEIN NADR"/>
    <property type="match status" value="1"/>
</dbReference>
<feature type="binding site" evidence="1">
    <location>
        <position position="42"/>
    </location>
    <ligand>
        <name>NAD(+)</name>
        <dbReference type="ChEBI" id="CHEBI:57540"/>
        <label>1</label>
    </ligand>
</feature>
<dbReference type="Pfam" id="PF13521">
    <property type="entry name" value="AAA_28"/>
    <property type="match status" value="1"/>
</dbReference>
<keyword evidence="4" id="KW-1185">Reference proteome</keyword>
<accession>A0A1D8GDL1</accession>
<sequence length="342" mass="39878">MNSVGFIGGKFLPLHMGHVYAIVKAACMCDELYVVLSYSKARDAALCKDLKVKEMSREIRHRWLTQLTRDMENVRVIKVEDTYDSDETYNWEEGAWQIKKAIGKPINYIFSSENSYGEIFTRLYPEAKHVVIDSARHRYPISATKIRAEGVYKHWEMLPDFVRSYFIKKVVIVGTESCGKSTLTQYLAKLYNTTYVEEYGRTICEELGGYEDILTKDIFSQIAYKHKVLEYEAYKKANKVVFIDTEAIVTQYYSELCLGESNPVVDSVAEDQDYDLWIYLEPDVQWVNDGLRTYGEEKTRHENNLKLKEMLKNRKIEFVSVRGTYIERLNKSVDLVNKLLEI</sequence>
<keyword evidence="3" id="KW-0548">Nucleotidyltransferase</keyword>
<dbReference type="SUPFAM" id="SSF52374">
    <property type="entry name" value="Nucleotidylyl transferase"/>
    <property type="match status" value="1"/>
</dbReference>
<proteinExistence type="predicted"/>
<dbReference type="InterPro" id="IPR014729">
    <property type="entry name" value="Rossmann-like_a/b/a_fold"/>
</dbReference>
<dbReference type="Gene3D" id="3.40.50.620">
    <property type="entry name" value="HUPs"/>
    <property type="match status" value="1"/>
</dbReference>
<dbReference type="NCBIfam" id="NF005988">
    <property type="entry name" value="PRK08099.1"/>
    <property type="match status" value="1"/>
</dbReference>
<feature type="binding site" evidence="1">
    <location>
        <position position="15"/>
    </location>
    <ligand>
        <name>NAD(+)</name>
        <dbReference type="ChEBI" id="CHEBI:57540"/>
        <label>1</label>
    </ligand>
</feature>
<feature type="domain" description="NadR/Ttd14 AAA" evidence="2">
    <location>
        <begin position="169"/>
        <end position="328"/>
    </location>
</feature>
<keyword evidence="3" id="KW-0808">Transferase</keyword>
<dbReference type="InterPro" id="IPR038727">
    <property type="entry name" value="NadR/Ttd14_AAA_dom"/>
</dbReference>
<dbReference type="InterPro" id="IPR052735">
    <property type="entry name" value="NAD_biosynth-regulator"/>
</dbReference>
<dbReference type="NCBIfam" id="TIGR00125">
    <property type="entry name" value="cyt_tran_rel"/>
    <property type="match status" value="1"/>
</dbReference>
<dbReference type="OrthoDB" id="9802794at2"/>
<name>A0A1D8GDL1_9FIRM</name>
<evidence type="ECO:0000313" key="4">
    <source>
        <dbReference type="Proteomes" id="UP000095743"/>
    </source>
</evidence>
<dbReference type="InterPro" id="IPR016429">
    <property type="entry name" value="NAD_NadR"/>
</dbReference>
<dbReference type="GO" id="GO:0000166">
    <property type="term" value="F:nucleotide binding"/>
    <property type="evidence" value="ECO:0007669"/>
    <property type="project" value="UniProtKB-KW"/>
</dbReference>
<dbReference type="SUPFAM" id="SSF52540">
    <property type="entry name" value="P-loop containing nucleoside triphosphate hydrolases"/>
    <property type="match status" value="1"/>
</dbReference>
<dbReference type="GO" id="GO:0000309">
    <property type="term" value="F:nicotinamide-nucleotide adenylyltransferase activity"/>
    <property type="evidence" value="ECO:0007669"/>
    <property type="project" value="InterPro"/>
</dbReference>
<dbReference type="AlphaFoldDB" id="A0A1D8GDL1"/>
<evidence type="ECO:0000259" key="2">
    <source>
        <dbReference type="Pfam" id="PF13521"/>
    </source>
</evidence>
<dbReference type="InterPro" id="IPR004821">
    <property type="entry name" value="Cyt_trans-like"/>
</dbReference>
<dbReference type="EMBL" id="CP017269">
    <property type="protein sequence ID" value="AOT69000.1"/>
    <property type="molecule type" value="Genomic_DNA"/>
</dbReference>
<gene>
    <name evidence="3" type="ORF">Gferi_05165</name>
</gene>
<evidence type="ECO:0000313" key="3">
    <source>
        <dbReference type="EMBL" id="AOT69000.1"/>
    </source>
</evidence>
<dbReference type="PIRSF" id="PIRSF004776">
    <property type="entry name" value="NadR_NMNAT/RNK"/>
    <property type="match status" value="1"/>
</dbReference>
<dbReference type="GO" id="GO:0050262">
    <property type="term" value="F:ribosylnicotinamide kinase activity"/>
    <property type="evidence" value="ECO:0007669"/>
    <property type="project" value="InterPro"/>
</dbReference>
<dbReference type="Proteomes" id="UP000095743">
    <property type="component" value="Chromosome"/>
</dbReference>
<dbReference type="RefSeq" id="WP_069974566.1">
    <property type="nucleotide sequence ID" value="NZ_CP017269.1"/>
</dbReference>
<keyword evidence="1" id="KW-0547">Nucleotide-binding</keyword>
<protein>
    <submittedName>
        <fullName evidence="3">Nicotinate-nucleotide adenylyltransferase</fullName>
    </submittedName>
</protein>
<evidence type="ECO:0000256" key="1">
    <source>
        <dbReference type="PIRSR" id="PIRSR004776-1"/>
    </source>
</evidence>
<dbReference type="KEGG" id="gfe:Gferi_05165"/>
<dbReference type="GO" id="GO:0009435">
    <property type="term" value="P:NAD+ biosynthetic process"/>
    <property type="evidence" value="ECO:0007669"/>
    <property type="project" value="InterPro"/>
</dbReference>
<dbReference type="PANTHER" id="PTHR37512:SF1">
    <property type="entry name" value="NADR_TTD14 AAA DOMAIN-CONTAINING PROTEIN"/>
    <property type="match status" value="1"/>
</dbReference>
<dbReference type="InterPro" id="IPR027417">
    <property type="entry name" value="P-loop_NTPase"/>
</dbReference>
<reference evidence="3 4" key="1">
    <citation type="submission" date="2016-09" db="EMBL/GenBank/DDBJ databases">
        <title>Genomic analysis reveals versatility of anaerobic energy metabolism of Geosporobacter ferrireducens IRF9 of phylum Firmicutes.</title>
        <authorList>
            <person name="Kim S.-J."/>
        </authorList>
    </citation>
    <scope>NUCLEOTIDE SEQUENCE [LARGE SCALE GENOMIC DNA]</scope>
    <source>
        <strain evidence="3 4">IRF9</strain>
    </source>
</reference>
<dbReference type="Gene3D" id="3.40.50.300">
    <property type="entry name" value="P-loop containing nucleotide triphosphate hydrolases"/>
    <property type="match status" value="1"/>
</dbReference>
<organism evidence="3 4">
    <name type="scientific">Geosporobacter ferrireducens</name>
    <dbReference type="NCBI Taxonomy" id="1424294"/>
    <lineage>
        <taxon>Bacteria</taxon>
        <taxon>Bacillati</taxon>
        <taxon>Bacillota</taxon>
        <taxon>Clostridia</taxon>
        <taxon>Peptostreptococcales</taxon>
        <taxon>Thermotaleaceae</taxon>
        <taxon>Geosporobacter</taxon>
    </lineage>
</organism>
<feature type="binding site" evidence="1">
    <location>
        <begin position="111"/>
        <end position="113"/>
    </location>
    <ligand>
        <name>NAD(+)</name>
        <dbReference type="ChEBI" id="CHEBI:57540"/>
        <label>1</label>
    </ligand>
</feature>
<dbReference type="STRING" id="1424294.Gferi_05165"/>